<dbReference type="InterPro" id="IPR013087">
    <property type="entry name" value="Znf_C2H2_type"/>
</dbReference>
<feature type="domain" description="C2H2-type" evidence="8">
    <location>
        <begin position="3674"/>
        <end position="3698"/>
    </location>
</feature>
<keyword evidence="1" id="KW-0479">Metal-binding</keyword>
<gene>
    <name evidence="9" type="ORF">NP233_g1855</name>
</gene>
<feature type="region of interest" description="Disordered" evidence="5">
    <location>
        <begin position="2887"/>
        <end position="2916"/>
    </location>
</feature>
<dbReference type="Pfam" id="PF00226">
    <property type="entry name" value="DnaJ"/>
    <property type="match status" value="1"/>
</dbReference>
<reference evidence="9" key="1">
    <citation type="submission" date="2022-07" db="EMBL/GenBank/DDBJ databases">
        <title>Genome Sequence of Leucocoprinus birnbaumii.</title>
        <authorList>
            <person name="Buettner E."/>
        </authorList>
    </citation>
    <scope>NUCLEOTIDE SEQUENCE</scope>
    <source>
        <strain evidence="9">VT141</strain>
    </source>
</reference>
<evidence type="ECO:0000259" key="6">
    <source>
        <dbReference type="PROSITE" id="PS50076"/>
    </source>
</evidence>
<dbReference type="InterPro" id="IPR001623">
    <property type="entry name" value="DnaJ_domain"/>
</dbReference>
<organism evidence="9 10">
    <name type="scientific">Leucocoprinus birnbaumii</name>
    <dbReference type="NCBI Taxonomy" id="56174"/>
    <lineage>
        <taxon>Eukaryota</taxon>
        <taxon>Fungi</taxon>
        <taxon>Dikarya</taxon>
        <taxon>Basidiomycota</taxon>
        <taxon>Agaricomycotina</taxon>
        <taxon>Agaricomycetes</taxon>
        <taxon>Agaricomycetidae</taxon>
        <taxon>Agaricales</taxon>
        <taxon>Agaricineae</taxon>
        <taxon>Agaricaceae</taxon>
        <taxon>Leucocoprinus</taxon>
    </lineage>
</organism>
<dbReference type="PANTHER" id="PTHR15600">
    <property type="entry name" value="SACSIN"/>
    <property type="match status" value="1"/>
</dbReference>
<feature type="compositionally biased region" description="Basic and acidic residues" evidence="5">
    <location>
        <begin position="3041"/>
        <end position="3075"/>
    </location>
</feature>
<name>A0AAD5YXN5_9AGAR</name>
<evidence type="ECO:0000259" key="7">
    <source>
        <dbReference type="PROSITE" id="PS50097"/>
    </source>
</evidence>
<dbReference type="PROSITE" id="PS00028">
    <property type="entry name" value="ZINC_FINGER_C2H2_1"/>
    <property type="match status" value="2"/>
</dbReference>
<comment type="caution">
    <text evidence="9">The sequence shown here is derived from an EMBL/GenBank/DDBJ whole genome shotgun (WGS) entry which is preliminary data.</text>
</comment>
<dbReference type="PROSITE" id="PS50076">
    <property type="entry name" value="DNAJ_2"/>
    <property type="match status" value="1"/>
</dbReference>
<dbReference type="SUPFAM" id="SSF54695">
    <property type="entry name" value="POZ domain"/>
    <property type="match status" value="1"/>
</dbReference>
<dbReference type="EMBL" id="JANIEX010000073">
    <property type="protein sequence ID" value="KAJ3574309.1"/>
    <property type="molecule type" value="Genomic_DNA"/>
</dbReference>
<sequence>MPEPYEQIAVVDNAIKNILEHYPLVDGPIRELLQNSDDAGATKHIFVIDRRSHPIASLVETEFITYQKCPALISYNNAYFKPQDWESLRRLFESNKMRDREKLGQFGQGFRCVYHLTDCPQIFSGNNLALLSLSKGQRLDTTNSSDAEFTSHFTAFQGLPHIPCHVSRTCSGESDAQTGADQDYPRLDGTAIRLPLRERPSSLSTKCSKPEDLLKLFDEFIRHDLECVLLFLKNIKDIEVYEVSIDGSVKDICSAQMGDGMQKITDGRNYTSWRAEINTKVYSGSSRANATTVKSSTTTWRFLDCLSQKQAHNVFFDETSHQSTIQKKRWIDESSIPEFGLLPLSHSLLLQARILPPTLQLANHLRVPYHVASASGDTAEYSAASPFLEPTTKTGRFTLTLGSPFHHQDNISVVLMKEGELHTQADDSMIAYGAKRFIGEWNSLLFSRFIPQAWTFLLNILAQHDQVQDIFEYWPPHGAMNDHIISPSASDPGSSVFSSGGASGSQMPNDRAMRSQGMLQMVFSLVVVARASVWPLCTPSYPAPPVHPSTSTTSTPFAFSDLDSVKVARDDTHFQDLRDTLAECGIQFTKPPSHFKALIDKYEKVQFLTPANVYEDLLDNISRVEELVSEEDRHAGILLDFLIKGQDIQLLIGLPLVKNVDGHYITLERLKCGRADLVAKQTLHPLFDVHTTHLFRDYDSNGISLNELKVAHATFLREKAPGVLNVIELTPEKIAEYLTSDEKWVSPPDYSPPTSPRTSGSSSIPASITLWMTRFYSWLLGWQSAKDFIHLPQIQSLHLVPTHSGLKRLDDEVFDAGVVPALAKCLRALGLSLLDHNAGQAARRFFVSSGQVLKKAEDVHAILEAVQVLPNLTATTLSPTSLGLTCVEWRTLIDHIVRSVNVDDLSPEEVRKLRLLPIYPILPVDPEATSPRLTPIPGPIPENYFVYAVTRIEILPVIDACVFLDFRGWPTRSYEILRLLDPQTSENSPPLTPIDVFNLAVRNFGSQSPALRGSVVKFAVTHERMIARESLEKLLDTASVLCKDNAVRKPRDVFDPADLKSDFSFIVTTCNELDSESAVFDEYLPRPDATDLIQDLRKLPQSPFRNHLDQELLLRITSCISTHANRPEAVDISRKLFKLLASNPKYADFIKAIPGEIKWIATNSGIKAQQDCRDRNAHSALLDEVYAIVDADVVVTDALRGVLGWTEDVTLDALTSQLDATLKKGGGFTRVRDIVKAIGTIALSDADLSRLRVLLNDRPWVPTKSGLLVVPKNAVIDEAIEAAEFCEVSFNEKAYPDVIAFLKRMGVRERPTTSMIIARSQENAHLKLTEEQIKIVVKLLERLPDNLSPDEKTQVLVPNVEGCMLAINDLYFNDTGVTVDLSDVERRNKSIAHLLVHDRIARTLGIEPLANHYSDFIPGYMGESFISSIRNAITEYTETQMLIEMLANAVDAGAQRFTLIVDDMPQSPKHLISSNLSLFQKSPALLIYNNAQFTDEDFKGLCQTGEGSKKDNGDSIGQFGRGALTMFHLTEFPTLISSSTAMFIDPTTKHLPSLPQNANNQRINLKTLKRFYPGHLSFLETLADQLGYDHENVDTFGTVFRLPLRTPEHIDHPSPISAATWTTQDVLKKLLPPFQSIARDCLLFTELDCIDAYIRTPEGTINPLWSFEAHRGDLKDQEGIHSTMVQITQDQTQPELWQTVSYTVPDEDIPGFAASVTKAFGRRMKKPKVALAAFIRPEGANYEDYHQKNVYFSILPLPEPTGLPVRCSGTFQMASDRRHMRLDLENDSGNQAQFNEWLLKEIVPPTYLHLLELLLVETGVPNHHFWPVNDRIAADKIIISSLYEKFLKSTRKPLFQSAFDSQRHLTPDEVVILSSRSDILPVIQFLQPSNVAIYSEPFLSLVTDDAQLPAVSPQYVKEQILQDPHRFLEALTPADDQQPVLSSDDLTNLLDFFLLHDPDQLVGLPLLPLEDGTLGVIELKSSEHSFYVWRNHSIPNRTFANPGRLVRLDFNANGLLGRGFNIEELTSSSLAMLIADRFPRRPYLDIPDPSNPDAQFIADFWANFQLLKLEFKDIEGFPLVPILHTNRYISLKICKEGEVPIVPSRVSDFACQCLAILHVPMVQISSPQIHPQLRRILENPSLFREFKMGDILLAFQNVNFEILLDSFFNHLSDEDRPPFCAWMRTQLFFNVPDGLRDTARLLPVWRAVDHEGEHGYTPATELVLLPQSLPDINVVAPWMRNHKIIILDQSQTDLLRSTMKHQLLVPEMSYRQLLREISSNLPPSMPDPETRASYKTLLEILLDRTDPHEVVDELRLPNAFDFTLSPAREFYSREEPLFHAAFAEPSTKFVAPEFEHLQGRSTCFITIRDITMDIFAECVHLIANNSDENGAEIAFNVMNDRLPRILGGLGPEADRWDMVEHLDFVPKKIGNLWRGSEEQRLDVTQYVQRPFDTLVAPRELVRAEYEGIAWSQRAIPARSLNEGLVRAYMAIGRPMASEVIAHLQVLKQVALDYPNHPAVLADITHTYQHLNECLRHEDFAAHLAEITDVPVFLNVDDPHENGVAWVWEPASTISFDVRDVGNFRFARRFLQQYRPLLVAAGAQEVNHLSTQRPPTHAPGVDTLSRVREKFSQMRRARHLVDVRFVAHGEDENSGDPLLGHRSFLATQSDHLMTAFCSGFMEQGPASADNPIRVPVEHSRESIALVLDYVYDGRLSNPSSLDVLLEAVSLGNYWQMEDFVEAAQDCVVESWLHPDTLAQIKRFAEEGGFTRLERDCETYRRDNADYIDRARGGGDVAVAVPIRQAQVGSASALFRTVLQTSMSSSYHVLPSRPVYPHICTTCSHCNVSLEFPVPTPQPRPGTLLQIRCFSCQNTLSHAFYPTQIPASYSTTSTATSSRSTPAPDAKHGLKKGRKIGTQDRPLETGYYDILGVPVTATTDDIKKAYRRLAIKHHPDKNPDDPEAEDRFKQIAIAYQTLSDPELRKKYNEFGPKESAPEGGFVDPEELFGAMFGGERFLPIIGDISLARDMKTALQEAEDAEESENRPKDAKGREILSPEERAKKEEKERQKAAEKAAARAKRVSQLVENLTRKLGIFTESAAGPDDPDVSQSWRTICEIEAEDLKPTNQTFFGVGGWLHNVQGKYHVFSETVSTLRAAIELKNVFDQIQAAEKAGNLSPEERQKLEEQAAEKGIQALFKGTKLEIESVLREVCDNVLTDQTITRDKAQLRAVALQMLGEAYMNVKKDAPSSNPLVGEGSGIPEERLLRLAWRPGHIRLSAASTRPRDDRETESILWYLRELEITSQQMNFRPGGPLRYENQARVNPNFKLGDMKAIQALLGAAILAGLPGVLGHGKVTSPPARVIGDGNLAKCGAAVNKVLKSDSYGPIENSAAKIDADYDADACHLFFCKGYQLEDNVNIVQKYSAGQVVSFHVDIEARHTGKANVSIVDLTSRATIGKPLFNWPVYTNNSLGPPDWPKNETDFQITIPSGLETSSRRTLHSKMSTAVLPRFSELFKDLNVDHENLVLPPLRSFPESASRETTLPSLRDAQSYYHSEPRASRGSCAPTNSDNSSEAHSPCYAHSSFSDRDSYSRDCSPSEESLEMDTDLEDSHDQYPLQMILFDAPGQKGKKAPASDHPKPKKVKYHFCEICQKPFPRPSGLRAHMNMHTKEKPYECGFPGCPKRFSVSSNAKRHLRTHGVGLSPSDEPSPLPYVVDFEEPMVVANDGDDSPGTPGEPMSLRWMPPGAGTRRSSRAQTRPNLV</sequence>
<dbReference type="InterPro" id="IPR011333">
    <property type="entry name" value="SKP1/BTB/POZ_sf"/>
</dbReference>
<dbReference type="PROSITE" id="PS00636">
    <property type="entry name" value="DNAJ_1"/>
    <property type="match status" value="1"/>
</dbReference>
<evidence type="ECO:0000313" key="9">
    <source>
        <dbReference type="EMBL" id="KAJ3574309.1"/>
    </source>
</evidence>
<accession>A0AAD5YXN5</accession>
<dbReference type="PRINTS" id="PR00625">
    <property type="entry name" value="JDOMAIN"/>
</dbReference>
<evidence type="ECO:0000313" key="10">
    <source>
        <dbReference type="Proteomes" id="UP001213000"/>
    </source>
</evidence>
<evidence type="ECO:0000256" key="3">
    <source>
        <dbReference type="ARBA" id="ARBA00022833"/>
    </source>
</evidence>
<dbReference type="Gene3D" id="3.30.160.60">
    <property type="entry name" value="Classic Zinc Finger"/>
    <property type="match status" value="2"/>
</dbReference>
<dbReference type="Proteomes" id="UP001213000">
    <property type="component" value="Unassembled WGS sequence"/>
</dbReference>
<dbReference type="InterPro" id="IPR000210">
    <property type="entry name" value="BTB/POZ_dom"/>
</dbReference>
<feature type="region of interest" description="Disordered" evidence="5">
    <location>
        <begin position="3535"/>
        <end position="3607"/>
    </location>
</feature>
<dbReference type="CDD" id="cd18186">
    <property type="entry name" value="BTB_POZ_ZBTB_KLHL-like"/>
    <property type="match status" value="1"/>
</dbReference>
<keyword evidence="10" id="KW-1185">Reference proteome</keyword>
<dbReference type="InterPro" id="IPR052972">
    <property type="entry name" value="Sacsin_chaperone_reg"/>
</dbReference>
<dbReference type="PROSITE" id="PS50157">
    <property type="entry name" value="ZINC_FINGER_C2H2_2"/>
    <property type="match status" value="2"/>
</dbReference>
<evidence type="ECO:0008006" key="11">
    <source>
        <dbReference type="Google" id="ProtNLM"/>
    </source>
</evidence>
<dbReference type="InterPro" id="IPR036236">
    <property type="entry name" value="Znf_C2H2_sf"/>
</dbReference>
<feature type="domain" description="C2H2-type" evidence="8">
    <location>
        <begin position="3646"/>
        <end position="3673"/>
    </location>
</feature>
<dbReference type="GO" id="GO:0008270">
    <property type="term" value="F:zinc ion binding"/>
    <property type="evidence" value="ECO:0007669"/>
    <property type="project" value="UniProtKB-KW"/>
</dbReference>
<dbReference type="SUPFAM" id="SSF46565">
    <property type="entry name" value="Chaperone J-domain"/>
    <property type="match status" value="1"/>
</dbReference>
<feature type="compositionally biased region" description="Low complexity" evidence="5">
    <location>
        <begin position="2887"/>
        <end position="2902"/>
    </location>
</feature>
<proteinExistence type="predicted"/>
<evidence type="ECO:0000256" key="4">
    <source>
        <dbReference type="PROSITE-ProRule" id="PRU00042"/>
    </source>
</evidence>
<dbReference type="InterPro" id="IPR026894">
    <property type="entry name" value="DnaJ_X"/>
</dbReference>
<dbReference type="InterPro" id="IPR036890">
    <property type="entry name" value="HATPase_C_sf"/>
</dbReference>
<dbReference type="SMART" id="SM00355">
    <property type="entry name" value="ZnF_C2H2"/>
    <property type="match status" value="2"/>
</dbReference>
<dbReference type="PANTHER" id="PTHR15600:SF42">
    <property type="entry name" value="SACSIN"/>
    <property type="match status" value="1"/>
</dbReference>
<dbReference type="SUPFAM" id="SSF55874">
    <property type="entry name" value="ATPase domain of HSP90 chaperone/DNA topoisomerase II/histidine kinase"/>
    <property type="match status" value="2"/>
</dbReference>
<dbReference type="SMART" id="SM00271">
    <property type="entry name" value="DnaJ"/>
    <property type="match status" value="1"/>
</dbReference>
<keyword evidence="3" id="KW-0862">Zinc</keyword>
<dbReference type="InterPro" id="IPR018253">
    <property type="entry name" value="DnaJ_domain_CS"/>
</dbReference>
<evidence type="ECO:0000256" key="1">
    <source>
        <dbReference type="ARBA" id="ARBA00022723"/>
    </source>
</evidence>
<feature type="region of interest" description="Disordered" evidence="5">
    <location>
        <begin position="3033"/>
        <end position="3075"/>
    </location>
</feature>
<feature type="domain" description="BTB" evidence="7">
    <location>
        <begin position="2640"/>
        <end position="2718"/>
    </location>
</feature>
<dbReference type="Pfam" id="PF14308">
    <property type="entry name" value="DnaJ-X"/>
    <property type="match status" value="1"/>
</dbReference>
<protein>
    <recommendedName>
        <fullName evidence="11">BTB domain-containing protein</fullName>
    </recommendedName>
</protein>
<dbReference type="InterPro" id="IPR036869">
    <property type="entry name" value="J_dom_sf"/>
</dbReference>
<feature type="compositionally biased region" description="Polar residues" evidence="5">
    <location>
        <begin position="3565"/>
        <end position="3575"/>
    </location>
</feature>
<feature type="domain" description="J" evidence="6">
    <location>
        <begin position="2924"/>
        <end position="2989"/>
    </location>
</feature>
<dbReference type="FunFam" id="3.30.160.60:FF:000446">
    <property type="entry name" value="Zinc finger protein"/>
    <property type="match status" value="1"/>
</dbReference>
<feature type="region of interest" description="Disordered" evidence="5">
    <location>
        <begin position="489"/>
        <end position="509"/>
    </location>
</feature>
<dbReference type="PROSITE" id="PS50097">
    <property type="entry name" value="BTB"/>
    <property type="match status" value="1"/>
</dbReference>
<dbReference type="InterPro" id="IPR058210">
    <property type="entry name" value="SACS/Nov_dom"/>
</dbReference>
<dbReference type="NCBIfam" id="NF047352">
    <property type="entry name" value="P_loop_sacsin"/>
    <property type="match status" value="1"/>
</dbReference>
<dbReference type="SUPFAM" id="SSF57667">
    <property type="entry name" value="beta-beta-alpha zinc fingers"/>
    <property type="match status" value="1"/>
</dbReference>
<keyword evidence="2 4" id="KW-0863">Zinc-finger</keyword>
<feature type="region of interest" description="Disordered" evidence="5">
    <location>
        <begin position="3723"/>
        <end position="3762"/>
    </location>
</feature>
<dbReference type="Pfam" id="PF00096">
    <property type="entry name" value="zf-C2H2"/>
    <property type="match status" value="2"/>
</dbReference>
<dbReference type="Gene3D" id="3.30.710.10">
    <property type="entry name" value="Potassium Channel Kv1.1, Chain A"/>
    <property type="match status" value="1"/>
</dbReference>
<dbReference type="CDD" id="cd06257">
    <property type="entry name" value="DnaJ"/>
    <property type="match status" value="1"/>
</dbReference>
<evidence type="ECO:0000256" key="2">
    <source>
        <dbReference type="ARBA" id="ARBA00022771"/>
    </source>
</evidence>
<dbReference type="Pfam" id="PF25794">
    <property type="entry name" value="SACS"/>
    <property type="match status" value="2"/>
</dbReference>
<dbReference type="GO" id="GO:0030544">
    <property type="term" value="F:Hsp70 protein binding"/>
    <property type="evidence" value="ECO:0007669"/>
    <property type="project" value="TreeGrafter"/>
</dbReference>
<dbReference type="Gene3D" id="1.10.287.110">
    <property type="entry name" value="DnaJ domain"/>
    <property type="match status" value="1"/>
</dbReference>
<evidence type="ECO:0000259" key="8">
    <source>
        <dbReference type="PROSITE" id="PS50157"/>
    </source>
</evidence>
<evidence type="ECO:0000256" key="5">
    <source>
        <dbReference type="SAM" id="MobiDB-lite"/>
    </source>
</evidence>